<dbReference type="AlphaFoldDB" id="A0A6I8MH23"/>
<evidence type="ECO:0000313" key="9">
    <source>
        <dbReference type="EMBL" id="VZH86434.1"/>
    </source>
</evidence>
<sequence length="348" mass="35706">MLVQRKSRAVVLGVALCVLTVVLALVALHVGAASIPVEQSLSVIGRRLGLIDGSYVTVFEDQVVWQLRLPRVLGALAVGCCLAICGVVLQALTSNELADPYLLGISSGASVGAVTVIVFGVSLPAVALYAAIPTATFVGAIAATVIVLVLARGKSGYLPPGRTILAGVAVAQLCGAYTSLAILMFGERGTANTVLSWTLGSLAGIRWPQVALLAAVTVVALVVMLGASRILDAFSFGEDAAATLGINVNRARWLLLIATSLITACTVAIAGPIGFVGLTVPHVVRLIVGPRHATLLPLSALTGAFLMVGADTLARTLRENTEIPIGVVTAVVGAPLLIYLLRRQAAQS</sequence>
<keyword evidence="7 8" id="KW-0472">Membrane</keyword>
<evidence type="ECO:0000256" key="5">
    <source>
        <dbReference type="ARBA" id="ARBA00022692"/>
    </source>
</evidence>
<accession>A0A6I8MH23</accession>
<protein>
    <submittedName>
        <fullName evidence="9">Iron ABC transporter permease</fullName>
    </submittedName>
</protein>
<dbReference type="Gene3D" id="1.10.3470.10">
    <property type="entry name" value="ABC transporter involved in vitamin B12 uptake, BtuC"/>
    <property type="match status" value="1"/>
</dbReference>
<feature type="transmembrane region" description="Helical" evidence="8">
    <location>
        <begin position="323"/>
        <end position="341"/>
    </location>
</feature>
<keyword evidence="5 8" id="KW-0812">Transmembrane</keyword>
<name>A0A6I8MH23_9CORY</name>
<dbReference type="Proteomes" id="UP000423525">
    <property type="component" value="Chromosome"/>
</dbReference>
<dbReference type="CDD" id="cd06550">
    <property type="entry name" value="TM_ABC_iron-siderophores_like"/>
    <property type="match status" value="1"/>
</dbReference>
<evidence type="ECO:0000256" key="4">
    <source>
        <dbReference type="ARBA" id="ARBA00022475"/>
    </source>
</evidence>
<feature type="transmembrane region" description="Helical" evidence="8">
    <location>
        <begin position="253"/>
        <end position="275"/>
    </location>
</feature>
<dbReference type="InterPro" id="IPR037294">
    <property type="entry name" value="ABC_BtuC-like"/>
</dbReference>
<dbReference type="InterPro" id="IPR000522">
    <property type="entry name" value="ABC_transptr_permease_BtuC"/>
</dbReference>
<evidence type="ECO:0000256" key="2">
    <source>
        <dbReference type="ARBA" id="ARBA00007935"/>
    </source>
</evidence>
<evidence type="ECO:0000256" key="8">
    <source>
        <dbReference type="SAM" id="Phobius"/>
    </source>
</evidence>
<evidence type="ECO:0000256" key="1">
    <source>
        <dbReference type="ARBA" id="ARBA00004651"/>
    </source>
</evidence>
<dbReference type="GO" id="GO:0033214">
    <property type="term" value="P:siderophore-iron import into cell"/>
    <property type="evidence" value="ECO:0007669"/>
    <property type="project" value="TreeGrafter"/>
</dbReference>
<dbReference type="EMBL" id="LR738855">
    <property type="protein sequence ID" value="VZH86434.1"/>
    <property type="molecule type" value="Genomic_DNA"/>
</dbReference>
<proteinExistence type="inferred from homology"/>
<reference evidence="9 10" key="1">
    <citation type="submission" date="2019-11" db="EMBL/GenBank/DDBJ databases">
        <authorList>
            <person name="Brisse S."/>
        </authorList>
    </citation>
    <scope>NUCLEOTIDE SEQUENCE [LARGE SCALE GENOMIC DNA]</scope>
    <source>
        <strain evidence="9">FRC0190</strain>
    </source>
</reference>
<evidence type="ECO:0000256" key="7">
    <source>
        <dbReference type="ARBA" id="ARBA00023136"/>
    </source>
</evidence>
<keyword evidence="6 8" id="KW-1133">Transmembrane helix</keyword>
<dbReference type="FunFam" id="1.10.3470.10:FF:000001">
    <property type="entry name" value="Vitamin B12 ABC transporter permease BtuC"/>
    <property type="match status" value="1"/>
</dbReference>
<dbReference type="GO" id="GO:0022857">
    <property type="term" value="F:transmembrane transporter activity"/>
    <property type="evidence" value="ECO:0007669"/>
    <property type="project" value="InterPro"/>
</dbReference>
<feature type="transmembrane region" description="Helical" evidence="8">
    <location>
        <begin position="205"/>
        <end position="227"/>
    </location>
</feature>
<comment type="similarity">
    <text evidence="2">Belongs to the binding-protein-dependent transport system permease family. FecCD subfamily.</text>
</comment>
<feature type="transmembrane region" description="Helical" evidence="8">
    <location>
        <begin position="127"/>
        <end position="151"/>
    </location>
</feature>
<dbReference type="PANTHER" id="PTHR30472:SF67">
    <property type="entry name" value="PERMEASE OF ABC TRANSPORTER-RELATED"/>
    <property type="match status" value="1"/>
</dbReference>
<evidence type="ECO:0000313" key="10">
    <source>
        <dbReference type="Proteomes" id="UP000423525"/>
    </source>
</evidence>
<gene>
    <name evidence="9" type="ORF">FRC0190_02344</name>
</gene>
<dbReference type="Pfam" id="PF01032">
    <property type="entry name" value="FecCD"/>
    <property type="match status" value="1"/>
</dbReference>
<dbReference type="GO" id="GO:0005886">
    <property type="term" value="C:plasma membrane"/>
    <property type="evidence" value="ECO:0007669"/>
    <property type="project" value="UniProtKB-SubCell"/>
</dbReference>
<feature type="transmembrane region" description="Helical" evidence="8">
    <location>
        <begin position="101"/>
        <end position="121"/>
    </location>
</feature>
<feature type="transmembrane region" description="Helical" evidence="8">
    <location>
        <begin position="72"/>
        <end position="89"/>
    </location>
</feature>
<dbReference type="PANTHER" id="PTHR30472">
    <property type="entry name" value="FERRIC ENTEROBACTIN TRANSPORT SYSTEM PERMEASE PROTEIN"/>
    <property type="match status" value="1"/>
</dbReference>
<dbReference type="SUPFAM" id="SSF81345">
    <property type="entry name" value="ABC transporter involved in vitamin B12 uptake, BtuC"/>
    <property type="match status" value="1"/>
</dbReference>
<keyword evidence="4" id="KW-1003">Cell membrane</keyword>
<feature type="transmembrane region" description="Helical" evidence="8">
    <location>
        <begin position="163"/>
        <end position="185"/>
    </location>
</feature>
<dbReference type="RefSeq" id="WP_155874417.1">
    <property type="nucleotide sequence ID" value="NZ_CP168248.1"/>
</dbReference>
<dbReference type="KEGG" id="crf:FRC0190_02344"/>
<evidence type="ECO:0000256" key="3">
    <source>
        <dbReference type="ARBA" id="ARBA00022448"/>
    </source>
</evidence>
<organism evidence="9 10">
    <name type="scientific">Corynebacterium rouxii</name>
    <dbReference type="NCBI Taxonomy" id="2719119"/>
    <lineage>
        <taxon>Bacteria</taxon>
        <taxon>Bacillati</taxon>
        <taxon>Actinomycetota</taxon>
        <taxon>Actinomycetes</taxon>
        <taxon>Mycobacteriales</taxon>
        <taxon>Corynebacteriaceae</taxon>
        <taxon>Corynebacterium</taxon>
    </lineage>
</organism>
<evidence type="ECO:0000256" key="6">
    <source>
        <dbReference type="ARBA" id="ARBA00022989"/>
    </source>
</evidence>
<keyword evidence="3" id="KW-0813">Transport</keyword>
<comment type="subcellular location">
    <subcellularLocation>
        <location evidence="1">Cell membrane</location>
        <topology evidence="1">Multi-pass membrane protein</topology>
    </subcellularLocation>
</comment>